<organism evidence="3">
    <name type="scientific">freshwater metagenome</name>
    <dbReference type="NCBI Taxonomy" id="449393"/>
    <lineage>
        <taxon>unclassified sequences</taxon>
        <taxon>metagenomes</taxon>
        <taxon>ecological metagenomes</taxon>
    </lineage>
</organism>
<dbReference type="AlphaFoldDB" id="A0A6J7FRR3"/>
<dbReference type="EMBL" id="CAFBMK010000006">
    <property type="protein sequence ID" value="CAB4894223.1"/>
    <property type="molecule type" value="Genomic_DNA"/>
</dbReference>
<name>A0A6J7FRR3_9ZZZZ</name>
<gene>
    <name evidence="3" type="ORF">UFOPK3564_00200</name>
</gene>
<dbReference type="PANTHER" id="PTHR31157:SF1">
    <property type="entry name" value="SCP DOMAIN-CONTAINING PROTEIN"/>
    <property type="match status" value="1"/>
</dbReference>
<feature type="compositionally biased region" description="Low complexity" evidence="1">
    <location>
        <begin position="233"/>
        <end position="245"/>
    </location>
</feature>
<evidence type="ECO:0000259" key="2">
    <source>
        <dbReference type="Pfam" id="PF00188"/>
    </source>
</evidence>
<sequence length="324" mass="32379">MSVPSRVRTRNARRPVAAASAVGVAVLASLAAAPGATAATVCADADAAPATVGGARAAAAVGCLVDHERQAAGLAPLNRESRTAQAAGWHADDMAARGYVAHDAPIGAPHGTDVGDRLTNAGYVWTLVGENIARGQSTPRAVMTAWLASAGHCANVMRPGFTDAGFGISTAGNGPYWTQVFARPMGVAAPSGPAVSCPRAPASPAPAGSTAVPEPVPASTAPPAATPAPAVAPAPGSAAGPSGSAAPRVAAVRQRCRLTVRVTLPAGTARTRVVVRVRQRGRVVRTRTVTRAAGTHRLTVALPAARAGRLSVRVGARTVTAAFR</sequence>
<dbReference type="Pfam" id="PF00188">
    <property type="entry name" value="CAP"/>
    <property type="match status" value="1"/>
</dbReference>
<proteinExistence type="predicted"/>
<protein>
    <submittedName>
        <fullName evidence="3">Unannotated protein</fullName>
    </submittedName>
</protein>
<feature type="compositionally biased region" description="Low complexity" evidence="1">
    <location>
        <begin position="193"/>
        <end position="223"/>
    </location>
</feature>
<dbReference type="Gene3D" id="3.40.33.10">
    <property type="entry name" value="CAP"/>
    <property type="match status" value="1"/>
</dbReference>
<dbReference type="InterPro" id="IPR035940">
    <property type="entry name" value="CAP_sf"/>
</dbReference>
<feature type="domain" description="SCP" evidence="2">
    <location>
        <begin position="65"/>
        <end position="181"/>
    </location>
</feature>
<dbReference type="PANTHER" id="PTHR31157">
    <property type="entry name" value="SCP DOMAIN-CONTAINING PROTEIN"/>
    <property type="match status" value="1"/>
</dbReference>
<dbReference type="CDD" id="cd05379">
    <property type="entry name" value="CAP_bacterial"/>
    <property type="match status" value="1"/>
</dbReference>
<dbReference type="InterPro" id="IPR014044">
    <property type="entry name" value="CAP_dom"/>
</dbReference>
<evidence type="ECO:0000313" key="3">
    <source>
        <dbReference type="EMBL" id="CAB4894223.1"/>
    </source>
</evidence>
<accession>A0A6J7FRR3</accession>
<evidence type="ECO:0000256" key="1">
    <source>
        <dbReference type="SAM" id="MobiDB-lite"/>
    </source>
</evidence>
<reference evidence="3" key="1">
    <citation type="submission" date="2020-05" db="EMBL/GenBank/DDBJ databases">
        <authorList>
            <person name="Chiriac C."/>
            <person name="Salcher M."/>
            <person name="Ghai R."/>
            <person name="Kavagutti S V."/>
        </authorList>
    </citation>
    <scope>NUCLEOTIDE SEQUENCE</scope>
</reference>
<dbReference type="SUPFAM" id="SSF55797">
    <property type="entry name" value="PR-1-like"/>
    <property type="match status" value="1"/>
</dbReference>
<feature type="region of interest" description="Disordered" evidence="1">
    <location>
        <begin position="191"/>
        <end position="245"/>
    </location>
</feature>